<dbReference type="SUPFAM" id="SSF103473">
    <property type="entry name" value="MFS general substrate transporter"/>
    <property type="match status" value="1"/>
</dbReference>
<evidence type="ECO:0000313" key="6">
    <source>
        <dbReference type="EMBL" id="PZE19045.1"/>
    </source>
</evidence>
<evidence type="ECO:0000256" key="1">
    <source>
        <dbReference type="ARBA" id="ARBA00004141"/>
    </source>
</evidence>
<protein>
    <recommendedName>
        <fullName evidence="8">MFS transporter</fullName>
    </recommendedName>
</protein>
<evidence type="ECO:0000313" key="7">
    <source>
        <dbReference type="Proteomes" id="UP000214746"/>
    </source>
</evidence>
<dbReference type="PANTHER" id="PTHR23501:SF197">
    <property type="entry name" value="COMD"/>
    <property type="match status" value="1"/>
</dbReference>
<evidence type="ECO:0000256" key="2">
    <source>
        <dbReference type="ARBA" id="ARBA00022692"/>
    </source>
</evidence>
<accession>A0A2W1NHN3</accession>
<feature type="transmembrane region" description="Helical" evidence="5">
    <location>
        <begin position="259"/>
        <end position="282"/>
    </location>
</feature>
<dbReference type="OrthoDB" id="9816041at2"/>
<gene>
    <name evidence="6" type="ORF">CBW46_020720</name>
</gene>
<evidence type="ECO:0008006" key="8">
    <source>
        <dbReference type="Google" id="ProtNLM"/>
    </source>
</evidence>
<comment type="subcellular location">
    <subcellularLocation>
        <location evidence="1">Membrane</location>
        <topology evidence="1">Multi-pass membrane protein</topology>
    </subcellularLocation>
</comment>
<evidence type="ECO:0000256" key="3">
    <source>
        <dbReference type="ARBA" id="ARBA00022989"/>
    </source>
</evidence>
<dbReference type="GO" id="GO:0005886">
    <property type="term" value="C:plasma membrane"/>
    <property type="evidence" value="ECO:0007669"/>
    <property type="project" value="TreeGrafter"/>
</dbReference>
<feature type="transmembrane region" description="Helical" evidence="5">
    <location>
        <begin position="221"/>
        <end position="238"/>
    </location>
</feature>
<feature type="transmembrane region" description="Helical" evidence="5">
    <location>
        <begin position="192"/>
        <end position="215"/>
    </location>
</feature>
<dbReference type="AlphaFoldDB" id="A0A2W1NHN3"/>
<keyword evidence="7" id="KW-1185">Reference proteome</keyword>
<dbReference type="EMBL" id="NHRJ02000023">
    <property type="protein sequence ID" value="PZE19045.1"/>
    <property type="molecule type" value="Genomic_DNA"/>
</dbReference>
<organism evidence="6 7">
    <name type="scientific">Paenibacillus xerothermodurans</name>
    <dbReference type="NCBI Taxonomy" id="1977292"/>
    <lineage>
        <taxon>Bacteria</taxon>
        <taxon>Bacillati</taxon>
        <taxon>Bacillota</taxon>
        <taxon>Bacilli</taxon>
        <taxon>Bacillales</taxon>
        <taxon>Paenibacillaceae</taxon>
        <taxon>Paenibacillus</taxon>
    </lineage>
</organism>
<proteinExistence type="predicted"/>
<dbReference type="PANTHER" id="PTHR23501">
    <property type="entry name" value="MAJOR FACILITATOR SUPERFAMILY"/>
    <property type="match status" value="1"/>
</dbReference>
<sequence length="306" mass="34378">MLRYFLALDVSEQRPGKLLDQVPISDEYRALMQKIGATMYPLQIRLSAIQRLLYDYTHADPKYRRYFLDEKPPGKTTSEKIGDVTLRSMWIRGKHDATDIFRGIQGLGAGAIDADCLYDSWGSLPTGIKREVHGPVQRCVLELQHYRASIGIMISEHLGWGWIYFLIIPIGIPAMFLMATAWKENMRYTRPLIDWAGVVTFSISIVSLLLGLVLIGNSSTTIALFSLSALFLVLFIWIETKAKEPMLPLQLFKIRVIAFGNIAGFFMSAGMFGAITFIPLFAQDVMGVSPTYAGYILIPHMGSVTR</sequence>
<keyword evidence="4 5" id="KW-0472">Membrane</keyword>
<dbReference type="InterPro" id="IPR036259">
    <property type="entry name" value="MFS_trans_sf"/>
</dbReference>
<keyword evidence="2 5" id="KW-0812">Transmembrane</keyword>
<dbReference type="RefSeq" id="WP_089201854.1">
    <property type="nucleotide sequence ID" value="NZ_NHRJ02000023.1"/>
</dbReference>
<name>A0A2W1NHN3_PAEXE</name>
<dbReference type="Proteomes" id="UP000214746">
    <property type="component" value="Unassembled WGS sequence"/>
</dbReference>
<evidence type="ECO:0000256" key="4">
    <source>
        <dbReference type="ARBA" id="ARBA00023136"/>
    </source>
</evidence>
<evidence type="ECO:0000256" key="5">
    <source>
        <dbReference type="SAM" id="Phobius"/>
    </source>
</evidence>
<dbReference type="GO" id="GO:0022857">
    <property type="term" value="F:transmembrane transporter activity"/>
    <property type="evidence" value="ECO:0007669"/>
    <property type="project" value="TreeGrafter"/>
</dbReference>
<reference evidence="6" key="1">
    <citation type="submission" date="2018-06" db="EMBL/GenBank/DDBJ databases">
        <title>Paenibacillus xerothermodurans sp. nov. an extremely dry heat resistant spore forming bacterium isolated from the soil of Cape Canaveral, Florida.</title>
        <authorList>
            <person name="Seuylemezian A."/>
            <person name="Kaur N."/>
            <person name="Patil P."/>
            <person name="Patil P."/>
            <person name="Mayilraj S."/>
            <person name="Vaishampayan P."/>
        </authorList>
    </citation>
    <scope>NUCLEOTIDE SEQUENCE [LARGE SCALE GENOMIC DNA]</scope>
    <source>
        <strain evidence="6">ATCC 27380</strain>
    </source>
</reference>
<comment type="caution">
    <text evidence="6">The sequence shown here is derived from an EMBL/GenBank/DDBJ whole genome shotgun (WGS) entry which is preliminary data.</text>
</comment>
<feature type="transmembrane region" description="Helical" evidence="5">
    <location>
        <begin position="159"/>
        <end position="180"/>
    </location>
</feature>
<keyword evidence="3 5" id="KW-1133">Transmembrane helix</keyword>